<dbReference type="CDD" id="cd05008">
    <property type="entry name" value="SIS_GlmS_GlmD_1"/>
    <property type="match status" value="1"/>
</dbReference>
<evidence type="ECO:0000256" key="2">
    <source>
        <dbReference type="ARBA" id="ARBA00022737"/>
    </source>
</evidence>
<dbReference type="InterPro" id="IPR001347">
    <property type="entry name" value="SIS_dom"/>
</dbReference>
<name>A0ABS2ZA31_9BACL</name>
<dbReference type="RefSeq" id="WP_188403320.1">
    <property type="nucleotide sequence ID" value="NZ_BMCE01000002.1"/>
</dbReference>
<dbReference type="CDD" id="cd05010">
    <property type="entry name" value="SIS_AgaS_like"/>
    <property type="match status" value="1"/>
</dbReference>
<dbReference type="PROSITE" id="PS51464">
    <property type="entry name" value="SIS"/>
    <property type="match status" value="2"/>
</dbReference>
<comment type="similarity">
    <text evidence="1">Belongs to the SIS family. AgaS subfamily.</text>
</comment>
<evidence type="ECO:0000256" key="1">
    <source>
        <dbReference type="ARBA" id="ARBA00007748"/>
    </source>
</evidence>
<reference evidence="6 7" key="1">
    <citation type="submission" date="2021-01" db="EMBL/GenBank/DDBJ databases">
        <title>Genome Sequencing of Type Strains.</title>
        <authorList>
            <person name="Lemaire J.F."/>
            <person name="Inderbitzin P."/>
            <person name="Collins S.B."/>
            <person name="Wespe N."/>
            <person name="Knight-Connoni V."/>
        </authorList>
    </citation>
    <scope>NUCLEOTIDE SEQUENCE [LARGE SCALE GENOMIC DNA]</scope>
    <source>
        <strain evidence="6 7">DSM 14730</strain>
    </source>
</reference>
<dbReference type="InterPro" id="IPR035466">
    <property type="entry name" value="GlmS/AgaS_SIS"/>
</dbReference>
<comment type="catalytic activity">
    <reaction evidence="4">
        <text>D-galactosamine 6-phosphate + H2O = D-tagatopyranose 1-phosphate + NH4(+)</text>
        <dbReference type="Rhea" id="RHEA:47680"/>
        <dbReference type="ChEBI" id="CHEBI:15377"/>
        <dbReference type="ChEBI" id="CHEBI:28938"/>
        <dbReference type="ChEBI" id="CHEBI:71674"/>
        <dbReference type="ChEBI" id="CHEBI:138150"/>
    </reaction>
</comment>
<dbReference type="Gene3D" id="3.40.50.10490">
    <property type="entry name" value="Glucose-6-phosphate isomerase like protein, domain 1"/>
    <property type="match status" value="2"/>
</dbReference>
<evidence type="ECO:0000313" key="7">
    <source>
        <dbReference type="Proteomes" id="UP001319060"/>
    </source>
</evidence>
<dbReference type="SUPFAM" id="SSF53697">
    <property type="entry name" value="SIS domain"/>
    <property type="match status" value="1"/>
</dbReference>
<dbReference type="EMBL" id="JAFHKS010000042">
    <property type="protein sequence ID" value="MBN3545043.1"/>
    <property type="molecule type" value="Genomic_DNA"/>
</dbReference>
<sequence>MHLLGLDELEQRRYGAIHTSKEIAQQPDVWKETFEILRRDRDEIISFIKEVKDKYKQIRIILTGAGTSAFVGETIMPYLKQTMNNQNIILESIPTTDIVSNPHYYLDAASPTIMISFARSGNSPESLAAIHLAEQIIKHFYGIILTCNKDGLLALGKRNDKKHRVITMPQEANDQAFAMTSSFTSMLLSTLVLFHTEPIQEVEKILDDVIYSSHQILKNDVKRIKELAKSDFSKVVYLGSGIFQGLARESALKLLELTSGKVSVSYETSLGFRHGPKSILDKETMIFIYLSCHPYTKQYDLDILKELYYEQNRGRIIVISSQQDEVAKKHCDLFFNINLQNAKEDLYLTFPYILYAQIFAMLRSIHLGISPDNPSPLGVVNRVVEGVSIYPFVDKSKEGGVVK</sequence>
<organism evidence="6 7">
    <name type="scientific">Fictibacillus barbaricus</name>
    <dbReference type="NCBI Taxonomy" id="182136"/>
    <lineage>
        <taxon>Bacteria</taxon>
        <taxon>Bacillati</taxon>
        <taxon>Bacillota</taxon>
        <taxon>Bacilli</taxon>
        <taxon>Bacillales</taxon>
        <taxon>Fictibacillaceae</taxon>
        <taxon>Fictibacillus</taxon>
    </lineage>
</organism>
<gene>
    <name evidence="6" type="ORF">JYA64_07040</name>
</gene>
<accession>A0ABS2ZA31</accession>
<dbReference type="PANTHER" id="PTHR32502:SF3">
    <property type="entry name" value="D-GALACTOSAMINE-6-PHOSPHATE DEAMINASE AGAS-RELATED"/>
    <property type="match status" value="1"/>
</dbReference>
<keyword evidence="7" id="KW-1185">Reference proteome</keyword>
<comment type="caution">
    <text evidence="6">The sequence shown here is derived from an EMBL/GenBank/DDBJ whole genome shotgun (WGS) entry which is preliminary data.</text>
</comment>
<evidence type="ECO:0000256" key="4">
    <source>
        <dbReference type="ARBA" id="ARBA00029292"/>
    </source>
</evidence>
<dbReference type="InterPro" id="IPR050303">
    <property type="entry name" value="GatZ_KbaZ_carbometab"/>
</dbReference>
<feature type="domain" description="SIS" evidence="5">
    <location>
        <begin position="47"/>
        <end position="204"/>
    </location>
</feature>
<evidence type="ECO:0000256" key="3">
    <source>
        <dbReference type="ARBA" id="ARBA00022801"/>
    </source>
</evidence>
<dbReference type="Proteomes" id="UP001319060">
    <property type="component" value="Unassembled WGS sequence"/>
</dbReference>
<evidence type="ECO:0000313" key="6">
    <source>
        <dbReference type="EMBL" id="MBN3545043.1"/>
    </source>
</evidence>
<dbReference type="PANTHER" id="PTHR32502">
    <property type="entry name" value="N-ACETYLGALACTOSAMINE PERMEASE II COMPONENT-RELATED"/>
    <property type="match status" value="1"/>
</dbReference>
<protein>
    <submittedName>
        <fullName evidence="6">SIS domain-containing protein</fullName>
    </submittedName>
</protein>
<dbReference type="InterPro" id="IPR035464">
    <property type="entry name" value="SIS_AgaS"/>
</dbReference>
<keyword evidence="2" id="KW-0677">Repeat</keyword>
<dbReference type="Pfam" id="PF01380">
    <property type="entry name" value="SIS"/>
    <property type="match status" value="2"/>
</dbReference>
<dbReference type="InterPro" id="IPR046348">
    <property type="entry name" value="SIS_dom_sf"/>
</dbReference>
<feature type="domain" description="SIS" evidence="5">
    <location>
        <begin position="223"/>
        <end position="374"/>
    </location>
</feature>
<evidence type="ECO:0000259" key="5">
    <source>
        <dbReference type="PROSITE" id="PS51464"/>
    </source>
</evidence>
<keyword evidence="3" id="KW-0378">Hydrolase</keyword>
<proteinExistence type="inferred from homology"/>